<sequence length="1109" mass="125688">MDLSSSKPHLSNEELLTATQIVLLLKEDEILNPLYSAAIKNPKIGEERFENNFRRLLESYGVNLQAEAKTPLENGVAELVLSLAIFIASLLRRVFDGTGAERNEQMRLLMLQNIDDRNQKQLEKYLKSWAGSQPQPDQENLPEDQGKSPTGGGQAEGDTPSLAGVKPFMTSSKAFQMLRHDFSKFVNPGSSRKIDQKICPEHQLESQSSQLNLDLIATFPDGSKDSYIEHGEFESEYEESDIDSEDLKISTPKSKRLSIANPPQEARQFDSGLERSLGDSGHSSEATNGTHITTPETSDRNLHINDLDSITDDDTDSILSEYEGEERIRNPRRYFQKLADLEAEVFQESGILLHGPHMAERMENENVLYLSFVEPSETRHESYEVSGVQDDPALLILQKSKYILERVCKIIESLQSNDFCAGSFSIIVQDAQRPDVANLRPVPNHMVIAIYQKLHDIKEECAGLSFDTAENLINQLLEKKNLRTDCEVLRRILELPPIGDPMKYRKQPSSCGLLYLIHLIASVLDVAVVSYVGAHIERFDQKFLGTRPDIDGYLIPYGPKSWGLPEFGLCRRKLACLDKFLGGEKVWVFHTRFDESEPLFLSTDIQTFADIWGPLWKVANEETPDNTQQYNVGNGSIIPWSMSLHCSKCLQAKAENEVKDGEVFCHWVSFKEWDPEHNAIHRPQQETGFSESSQLLIGAETGFTLNKTCVPTIHDLLRVKNMFSEQHAIRPLGVEAPRRVLDADSLQFSGNIFTLLTLGGSRTYKRQSGMTMKDAIVERWRNHQKRNAGDLELYGGLEVSLCTRNALRTRLLDVLHSRTMRNYLKSVSFDWTSPELEAEYFSALENRRSFRHFWKNCAKGDQETVGNAISLCFDELQHTGVNPDNRHLDVLWVEAFETSDFEDDEDDGAASIIGPCDLLPESNMISLFRSEFTWTGLIKDSMDCCTMAVMAIACLSYNDRHHFGRRCRRFATEGKFGYPVMKTSLSINKTILKDEGLQAEEDPSSRTTVWNVESVKKGAEFHLGDHGKLTVRRKLSHRPILEMEWQPCLSETVQEVKNVAGNQMFLGRGVEKHHWEYMQGAYLRKPISILVLSSNTKPLFESKGKERAI</sequence>
<feature type="region of interest" description="Disordered" evidence="1">
    <location>
        <begin position="130"/>
        <end position="166"/>
    </location>
</feature>
<feature type="compositionally biased region" description="Basic and acidic residues" evidence="1">
    <location>
        <begin position="297"/>
        <end position="306"/>
    </location>
</feature>
<dbReference type="OrthoDB" id="428577at2759"/>
<dbReference type="AlphaFoldDB" id="A0A8H4RIU5"/>
<gene>
    <name evidence="2" type="ORF">G7Y89_g8065</name>
</gene>
<accession>A0A8H4RIU5</accession>
<protein>
    <submittedName>
        <fullName evidence="2">Uncharacterized protein</fullName>
    </submittedName>
</protein>
<dbReference type="Proteomes" id="UP000566819">
    <property type="component" value="Unassembled WGS sequence"/>
</dbReference>
<proteinExistence type="predicted"/>
<comment type="caution">
    <text evidence="2">The sequence shown here is derived from an EMBL/GenBank/DDBJ whole genome shotgun (WGS) entry which is preliminary data.</text>
</comment>
<reference evidence="2 3" key="1">
    <citation type="submission" date="2020-03" db="EMBL/GenBank/DDBJ databases">
        <title>Draft Genome Sequence of Cudoniella acicularis.</title>
        <authorList>
            <person name="Buettner E."/>
            <person name="Kellner H."/>
        </authorList>
    </citation>
    <scope>NUCLEOTIDE SEQUENCE [LARGE SCALE GENOMIC DNA]</scope>
    <source>
        <strain evidence="2 3">DSM 108380</strain>
    </source>
</reference>
<dbReference type="EMBL" id="JAAMPI010000592">
    <property type="protein sequence ID" value="KAF4630076.1"/>
    <property type="molecule type" value="Genomic_DNA"/>
</dbReference>
<feature type="compositionally biased region" description="Polar residues" evidence="1">
    <location>
        <begin position="281"/>
        <end position="296"/>
    </location>
</feature>
<evidence type="ECO:0000313" key="2">
    <source>
        <dbReference type="EMBL" id="KAF4630076.1"/>
    </source>
</evidence>
<name>A0A8H4RIU5_9HELO</name>
<organism evidence="2 3">
    <name type="scientific">Cudoniella acicularis</name>
    <dbReference type="NCBI Taxonomy" id="354080"/>
    <lineage>
        <taxon>Eukaryota</taxon>
        <taxon>Fungi</taxon>
        <taxon>Dikarya</taxon>
        <taxon>Ascomycota</taxon>
        <taxon>Pezizomycotina</taxon>
        <taxon>Leotiomycetes</taxon>
        <taxon>Helotiales</taxon>
        <taxon>Tricladiaceae</taxon>
        <taxon>Cudoniella</taxon>
    </lineage>
</organism>
<evidence type="ECO:0000313" key="3">
    <source>
        <dbReference type="Proteomes" id="UP000566819"/>
    </source>
</evidence>
<feature type="region of interest" description="Disordered" evidence="1">
    <location>
        <begin position="253"/>
        <end position="317"/>
    </location>
</feature>
<evidence type="ECO:0000256" key="1">
    <source>
        <dbReference type="SAM" id="MobiDB-lite"/>
    </source>
</evidence>
<keyword evidence="3" id="KW-1185">Reference proteome</keyword>